<sequence>MTNVVWIAVVNRRVRIVAYKAQWRGSVQGSVFSGCRLGHSRYSGCRQLLCNDHGTPLGGCDGAPDGSVESSGNGLCDCSYLTYRNCL</sequence>
<name>A0ABY6H124_9GAMM</name>
<organism evidence="1 2">
    <name type="scientific">Endozoicomonas euniceicola</name>
    <dbReference type="NCBI Taxonomy" id="1234143"/>
    <lineage>
        <taxon>Bacteria</taxon>
        <taxon>Pseudomonadati</taxon>
        <taxon>Pseudomonadota</taxon>
        <taxon>Gammaproteobacteria</taxon>
        <taxon>Oceanospirillales</taxon>
        <taxon>Endozoicomonadaceae</taxon>
        <taxon>Endozoicomonas</taxon>
    </lineage>
</organism>
<evidence type="ECO:0000313" key="1">
    <source>
        <dbReference type="EMBL" id="UYM18615.1"/>
    </source>
</evidence>
<protein>
    <submittedName>
        <fullName evidence="1">Uncharacterized protein</fullName>
    </submittedName>
</protein>
<dbReference type="EMBL" id="CP103300">
    <property type="protein sequence ID" value="UYM18615.1"/>
    <property type="molecule type" value="Genomic_DNA"/>
</dbReference>
<dbReference type="RefSeq" id="WP_262601370.1">
    <property type="nucleotide sequence ID" value="NZ_CP103300.1"/>
</dbReference>
<gene>
    <name evidence="1" type="ORF">NX720_12175</name>
</gene>
<evidence type="ECO:0000313" key="2">
    <source>
        <dbReference type="Proteomes" id="UP001163255"/>
    </source>
</evidence>
<dbReference type="Proteomes" id="UP001163255">
    <property type="component" value="Chromosome"/>
</dbReference>
<accession>A0ABY6H124</accession>
<proteinExistence type="predicted"/>
<reference evidence="1" key="1">
    <citation type="submission" date="2022-10" db="EMBL/GenBank/DDBJ databases">
        <title>Completed Genome Sequence of two octocoral isolated bacterium, Endozoicomonas euniceicola EF212T and Endozoicomonas gorgoniicola PS125T.</title>
        <authorList>
            <person name="Chiou Y.-J."/>
            <person name="Chen Y.-H."/>
        </authorList>
    </citation>
    <scope>NUCLEOTIDE SEQUENCE</scope>
    <source>
        <strain evidence="1">EF212</strain>
    </source>
</reference>
<keyword evidence="2" id="KW-1185">Reference proteome</keyword>